<name>A0A194X8J4_MOLSC</name>
<gene>
    <name evidence="5" type="ORF">LY89DRAFT_707711</name>
</gene>
<dbReference type="Gene3D" id="3.40.50.1820">
    <property type="entry name" value="alpha/beta hydrolase"/>
    <property type="match status" value="1"/>
</dbReference>
<keyword evidence="2 3" id="KW-0378">Hydrolase</keyword>
<dbReference type="InterPro" id="IPR029058">
    <property type="entry name" value="AB_hydrolase_fold"/>
</dbReference>
<dbReference type="PROSITE" id="PS00941">
    <property type="entry name" value="CARBOXYLESTERASE_B_2"/>
    <property type="match status" value="1"/>
</dbReference>
<evidence type="ECO:0000313" key="5">
    <source>
        <dbReference type="EMBL" id="KUJ16490.1"/>
    </source>
</evidence>
<dbReference type="KEGG" id="psco:LY89DRAFT_707711"/>
<reference evidence="5 6" key="1">
    <citation type="submission" date="2015-10" db="EMBL/GenBank/DDBJ databases">
        <title>Full genome of DAOMC 229536 Phialocephala scopiformis, a fungal endophyte of spruce producing the potent anti-insectan compound rugulosin.</title>
        <authorList>
            <consortium name="DOE Joint Genome Institute"/>
            <person name="Walker A.K."/>
            <person name="Frasz S.L."/>
            <person name="Seifert K.A."/>
            <person name="Miller J.D."/>
            <person name="Mondo S.J."/>
            <person name="Labutti K."/>
            <person name="Lipzen A."/>
            <person name="Dockter R."/>
            <person name="Kennedy M."/>
            <person name="Grigoriev I.V."/>
            <person name="Spatafora J.W."/>
        </authorList>
    </citation>
    <scope>NUCLEOTIDE SEQUENCE [LARGE SCALE GENOMIC DNA]</scope>
    <source>
        <strain evidence="5 6">CBS 120377</strain>
    </source>
</reference>
<dbReference type="AlphaFoldDB" id="A0A194X8J4"/>
<dbReference type="Proteomes" id="UP000070700">
    <property type="component" value="Unassembled WGS sequence"/>
</dbReference>
<feature type="chain" id="PRO_5008443876" description="Carboxylic ester hydrolase" evidence="3">
    <location>
        <begin position="29"/>
        <end position="565"/>
    </location>
</feature>
<proteinExistence type="inferred from homology"/>
<dbReference type="InterPro" id="IPR002018">
    <property type="entry name" value="CarbesteraseB"/>
</dbReference>
<dbReference type="InParanoid" id="A0A194X8J4"/>
<dbReference type="RefSeq" id="XP_018070845.1">
    <property type="nucleotide sequence ID" value="XM_018217630.1"/>
</dbReference>
<feature type="domain" description="Carboxylesterase type B" evidence="4">
    <location>
        <begin position="18"/>
        <end position="523"/>
    </location>
</feature>
<evidence type="ECO:0000256" key="2">
    <source>
        <dbReference type="ARBA" id="ARBA00022801"/>
    </source>
</evidence>
<keyword evidence="3" id="KW-0732">Signal</keyword>
<dbReference type="PROSITE" id="PS00122">
    <property type="entry name" value="CARBOXYLESTERASE_B_1"/>
    <property type="match status" value="1"/>
</dbReference>
<evidence type="ECO:0000256" key="3">
    <source>
        <dbReference type="RuleBase" id="RU361235"/>
    </source>
</evidence>
<comment type="similarity">
    <text evidence="1 3">Belongs to the type-B carboxylesterase/lipase family.</text>
</comment>
<organism evidence="5 6">
    <name type="scientific">Mollisia scopiformis</name>
    <name type="common">Conifer needle endophyte fungus</name>
    <name type="synonym">Phialocephala scopiformis</name>
    <dbReference type="NCBI Taxonomy" id="149040"/>
    <lineage>
        <taxon>Eukaryota</taxon>
        <taxon>Fungi</taxon>
        <taxon>Dikarya</taxon>
        <taxon>Ascomycota</taxon>
        <taxon>Pezizomycotina</taxon>
        <taxon>Leotiomycetes</taxon>
        <taxon>Helotiales</taxon>
        <taxon>Mollisiaceae</taxon>
        <taxon>Mollisia</taxon>
    </lineage>
</organism>
<keyword evidence="6" id="KW-1185">Reference proteome</keyword>
<dbReference type="GeneID" id="28827356"/>
<evidence type="ECO:0000313" key="6">
    <source>
        <dbReference type="Proteomes" id="UP000070700"/>
    </source>
</evidence>
<dbReference type="EC" id="3.1.1.-" evidence="3"/>
<accession>A0A194X8J4</accession>
<dbReference type="InterPro" id="IPR050309">
    <property type="entry name" value="Type-B_Carboxylest/Lipase"/>
</dbReference>
<dbReference type="GO" id="GO:0016787">
    <property type="term" value="F:hydrolase activity"/>
    <property type="evidence" value="ECO:0007669"/>
    <property type="project" value="UniProtKB-KW"/>
</dbReference>
<dbReference type="EMBL" id="KQ947416">
    <property type="protein sequence ID" value="KUJ16490.1"/>
    <property type="molecule type" value="Genomic_DNA"/>
</dbReference>
<dbReference type="InterPro" id="IPR019819">
    <property type="entry name" value="Carboxylesterase_B_CS"/>
</dbReference>
<dbReference type="Pfam" id="PF00135">
    <property type="entry name" value="COesterase"/>
    <property type="match status" value="1"/>
</dbReference>
<dbReference type="SUPFAM" id="SSF53474">
    <property type="entry name" value="alpha/beta-Hydrolases"/>
    <property type="match status" value="1"/>
</dbReference>
<dbReference type="PANTHER" id="PTHR11559">
    <property type="entry name" value="CARBOXYLESTERASE"/>
    <property type="match status" value="1"/>
</dbReference>
<dbReference type="OrthoDB" id="408631at2759"/>
<evidence type="ECO:0000256" key="1">
    <source>
        <dbReference type="ARBA" id="ARBA00005964"/>
    </source>
</evidence>
<protein>
    <recommendedName>
        <fullName evidence="3">Carboxylic ester hydrolase</fullName>
        <ecNumber evidence="3">3.1.1.-</ecNumber>
    </recommendedName>
</protein>
<feature type="signal peptide" evidence="3">
    <location>
        <begin position="1"/>
        <end position="28"/>
    </location>
</feature>
<evidence type="ECO:0000259" key="4">
    <source>
        <dbReference type="Pfam" id="PF00135"/>
    </source>
</evidence>
<dbReference type="InterPro" id="IPR019826">
    <property type="entry name" value="Carboxylesterase_B_AS"/>
</dbReference>
<sequence>MRLGVTITGVWLWTASLSLGAFSGHARAVNSSTGPQVDLGYTVYSGVSNASLGLNIFKGPKAPVVNKTAVVLATSFAPACPQSMFSLEPLAANPGGLGDEDCLFLNVYAPTNSSKLPVLVWIHGGGYGAGNGQQDLSAIINTNNNSFIGVAIQYRLGAFGFLASNEVYRKGVVNAGILDQHAALQWVQDYIHLFGGDPKRVTISGESAGAGSVMLHAMAYNGTLGTSLFINSIAASPYLPEQYEYKDWQPSQSYYAFASQAGCSASAAYGGTSQTIFDCLVAKDTDTLQMASFNVSASGVYGTWAFVPITDGIYVQDVPSQQLLRKQVNGQRFLSGNNGLEGFLFVPRSITTESALAQWIHLLFPLFTNNDVTALIAQYNYTSDSQTKADDIYGETTFVCPSHWLAEAYSSGSNASSSDAKQGFKYHYSVPAPLHGSDVSGYFGPASPNQGSDFEKAFMTIWGNFITTNNPSLPNLIANGASSPSPSASNAASNWPSYSKASPNMINLNETGGVAFSAATNGVNFTEYSGPGLVNNITLVNAYTWENGRGSRCDFWRKISASVPE</sequence>